<evidence type="ECO:0000313" key="3">
    <source>
        <dbReference type="Proteomes" id="UP000230922"/>
    </source>
</evidence>
<dbReference type="AlphaFoldDB" id="A0A2H0VBI3"/>
<evidence type="ECO:0000259" key="1">
    <source>
        <dbReference type="PROSITE" id="PS50801"/>
    </source>
</evidence>
<dbReference type="CDD" id="cd07043">
    <property type="entry name" value="STAS_anti-anti-sigma_factors"/>
    <property type="match status" value="1"/>
</dbReference>
<reference evidence="3" key="1">
    <citation type="submission" date="2017-09" db="EMBL/GenBank/DDBJ databases">
        <title>Depth-based differentiation of microbial function through sediment-hosted aquifers and enrichment of novel symbionts in the deep terrestrial subsurface.</title>
        <authorList>
            <person name="Probst A.J."/>
            <person name="Ladd B."/>
            <person name="Jarett J.K."/>
            <person name="Geller-Mcgrath D.E."/>
            <person name="Sieber C.M.K."/>
            <person name="Emerson J.B."/>
            <person name="Anantharaman K."/>
            <person name="Thomas B.C."/>
            <person name="Malmstrom R."/>
            <person name="Stieglmeier M."/>
            <person name="Klingl A."/>
            <person name="Woyke T."/>
            <person name="Ryan C.M."/>
            <person name="Banfield J.F."/>
        </authorList>
    </citation>
    <scope>NUCLEOTIDE SEQUENCE [LARGE SCALE GENOMIC DNA]</scope>
</reference>
<dbReference type="SUPFAM" id="SSF52091">
    <property type="entry name" value="SpoIIaa-like"/>
    <property type="match status" value="1"/>
</dbReference>
<dbReference type="PANTHER" id="PTHR33495:SF2">
    <property type="entry name" value="ANTI-SIGMA FACTOR ANTAGONIST TM_1081-RELATED"/>
    <property type="match status" value="1"/>
</dbReference>
<evidence type="ECO:0000313" key="2">
    <source>
        <dbReference type="EMBL" id="PIR96478.1"/>
    </source>
</evidence>
<proteinExistence type="predicted"/>
<dbReference type="InterPro" id="IPR002645">
    <property type="entry name" value="STAS_dom"/>
</dbReference>
<dbReference type="PANTHER" id="PTHR33495">
    <property type="entry name" value="ANTI-SIGMA FACTOR ANTAGONIST TM_1081-RELATED-RELATED"/>
    <property type="match status" value="1"/>
</dbReference>
<protein>
    <submittedName>
        <fullName evidence="2">Anti-sigma factor antagonist</fullName>
    </submittedName>
</protein>
<dbReference type="PROSITE" id="PS50801">
    <property type="entry name" value="STAS"/>
    <property type="match status" value="1"/>
</dbReference>
<dbReference type="GO" id="GO:0043856">
    <property type="term" value="F:anti-sigma factor antagonist activity"/>
    <property type="evidence" value="ECO:0007669"/>
    <property type="project" value="TreeGrafter"/>
</dbReference>
<dbReference type="Proteomes" id="UP000230922">
    <property type="component" value="Unassembled WGS sequence"/>
</dbReference>
<dbReference type="Gene3D" id="3.30.750.24">
    <property type="entry name" value="STAS domain"/>
    <property type="match status" value="1"/>
</dbReference>
<sequence>MSIKLTVRKVGDVKILDADGRITLGEGATDFRDKIHDLVAAGGIKILVNMTGITYADSSGIGELVSAFTTVSNARGALKLLSSYKTQPIRALLITKLYTVFEVYDDEATAVGSFAEDDR</sequence>
<comment type="caution">
    <text evidence="2">The sequence shown here is derived from an EMBL/GenBank/DDBJ whole genome shotgun (WGS) entry which is preliminary data.</text>
</comment>
<accession>A0A2H0VBI3</accession>
<gene>
    <name evidence="2" type="ORF">COT92_00880</name>
</gene>
<dbReference type="InterPro" id="IPR036513">
    <property type="entry name" value="STAS_dom_sf"/>
</dbReference>
<organism evidence="2 3">
    <name type="scientific">Candidatus Doudnabacteria bacterium CG10_big_fil_rev_8_21_14_0_10_42_18</name>
    <dbReference type="NCBI Taxonomy" id="1974552"/>
    <lineage>
        <taxon>Bacteria</taxon>
        <taxon>Candidatus Doudnaibacteriota</taxon>
    </lineage>
</organism>
<feature type="domain" description="STAS" evidence="1">
    <location>
        <begin position="28"/>
        <end position="114"/>
    </location>
</feature>
<dbReference type="EMBL" id="PFAK01000014">
    <property type="protein sequence ID" value="PIR96478.1"/>
    <property type="molecule type" value="Genomic_DNA"/>
</dbReference>
<name>A0A2H0VBI3_9BACT</name>
<dbReference type="Pfam" id="PF01740">
    <property type="entry name" value="STAS"/>
    <property type="match status" value="1"/>
</dbReference>